<dbReference type="STRING" id="7266.A0A3B0K5M5"/>
<keyword evidence="7" id="KW-1185">Reference proteome</keyword>
<organism evidence="6 7">
    <name type="scientific">Drosophila guanche</name>
    <name type="common">Fruit fly</name>
    <dbReference type="NCBI Taxonomy" id="7266"/>
    <lineage>
        <taxon>Eukaryota</taxon>
        <taxon>Metazoa</taxon>
        <taxon>Ecdysozoa</taxon>
        <taxon>Arthropoda</taxon>
        <taxon>Hexapoda</taxon>
        <taxon>Insecta</taxon>
        <taxon>Pterygota</taxon>
        <taxon>Neoptera</taxon>
        <taxon>Endopterygota</taxon>
        <taxon>Diptera</taxon>
        <taxon>Brachycera</taxon>
        <taxon>Muscomorpha</taxon>
        <taxon>Ephydroidea</taxon>
        <taxon>Drosophilidae</taxon>
        <taxon>Drosophila</taxon>
        <taxon>Sophophora</taxon>
    </lineage>
</organism>
<dbReference type="InterPro" id="IPR039730">
    <property type="entry name" value="Jlp2/Ccd25"/>
</dbReference>
<evidence type="ECO:0000256" key="3">
    <source>
        <dbReference type="ARBA" id="ARBA00024214"/>
    </source>
</evidence>
<sequence>MVFYFKSNIIQPPATLYMGRDKHENEELIRWGWPEDVWFHVNNLSSAHVYLRLKPGQTIDDIPSDVLVDAAQLCKANSIQGNKVNNLEVVYTMWENLKKTPDMEPGQVAYHNEGAVRKIRLEKRVNEIVNRLNRTKTEEEHPDFRGQREARDVAARNDQKKMLRVKREQEKEAAKQRELEAELRSYASLQKSENMRTNYDAGNESDDFM</sequence>
<feature type="compositionally biased region" description="Polar residues" evidence="4">
    <location>
        <begin position="187"/>
        <end position="197"/>
    </location>
</feature>
<dbReference type="EMBL" id="OUUW01000021">
    <property type="protein sequence ID" value="SPP89504.1"/>
    <property type="molecule type" value="Genomic_DNA"/>
</dbReference>
<dbReference type="Pfam" id="PF05670">
    <property type="entry name" value="NFACT-R_1"/>
    <property type="match status" value="1"/>
</dbReference>
<feature type="domain" description="NFACT RNA-binding" evidence="5">
    <location>
        <begin position="1"/>
        <end position="112"/>
    </location>
</feature>
<dbReference type="AlphaFoldDB" id="A0A3B0K5M5"/>
<reference evidence="7" key="1">
    <citation type="submission" date="2018-01" db="EMBL/GenBank/DDBJ databases">
        <authorList>
            <person name="Alioto T."/>
            <person name="Alioto T."/>
        </authorList>
    </citation>
    <scope>NUCLEOTIDE SEQUENCE [LARGE SCALE GENOMIC DNA]</scope>
</reference>
<dbReference type="InterPro" id="IPR008532">
    <property type="entry name" value="NFACT_RNA-bd"/>
</dbReference>
<comment type="subunit">
    <text evidence="3">Interacts (via cytoplasmic region) with ILK.</text>
</comment>
<dbReference type="PANTHER" id="PTHR13049:SF2">
    <property type="entry name" value="COILED-COIL DOMAIN-CONTAINING PROTEIN 25"/>
    <property type="match status" value="1"/>
</dbReference>
<evidence type="ECO:0000256" key="4">
    <source>
        <dbReference type="SAM" id="MobiDB-lite"/>
    </source>
</evidence>
<accession>A0A3B0K5M5</accession>
<gene>
    <name evidence="6" type="ORF">DGUA_6G019662</name>
</gene>
<evidence type="ECO:0000256" key="1">
    <source>
        <dbReference type="ARBA" id="ARBA00008998"/>
    </source>
</evidence>
<dbReference type="OrthoDB" id="200398at2759"/>
<evidence type="ECO:0000313" key="6">
    <source>
        <dbReference type="EMBL" id="SPP89504.1"/>
    </source>
</evidence>
<feature type="compositionally biased region" description="Basic and acidic residues" evidence="4">
    <location>
        <begin position="135"/>
        <end position="183"/>
    </location>
</feature>
<evidence type="ECO:0000259" key="5">
    <source>
        <dbReference type="Pfam" id="PF05670"/>
    </source>
</evidence>
<evidence type="ECO:0000313" key="7">
    <source>
        <dbReference type="Proteomes" id="UP000268350"/>
    </source>
</evidence>
<dbReference type="PANTHER" id="PTHR13049">
    <property type="entry name" value="DUF814-RELATED"/>
    <property type="match status" value="1"/>
</dbReference>
<proteinExistence type="inferred from homology"/>
<comment type="similarity">
    <text evidence="1">Belongs to the CCDC25 family.</text>
</comment>
<name>A0A3B0K5M5_DROGU</name>
<feature type="region of interest" description="Disordered" evidence="4">
    <location>
        <begin position="134"/>
        <end position="209"/>
    </location>
</feature>
<dbReference type="Proteomes" id="UP000268350">
    <property type="component" value="Unassembled WGS sequence"/>
</dbReference>
<protein>
    <recommendedName>
        <fullName evidence="2">Coiled-coil domain-containing protein 25</fullName>
    </recommendedName>
</protein>
<evidence type="ECO:0000256" key="2">
    <source>
        <dbReference type="ARBA" id="ARBA00016700"/>
    </source>
</evidence>
<dbReference type="OMA" id="YHDEKAV"/>